<protein>
    <recommendedName>
        <fullName evidence="2">VanZ-like domain-containing protein</fullName>
    </recommendedName>
</protein>
<keyword evidence="1" id="KW-1133">Transmembrane helix</keyword>
<name>A0A4U1MK76_9BACL</name>
<feature type="transmembrane region" description="Helical" evidence="1">
    <location>
        <begin position="105"/>
        <end position="125"/>
    </location>
</feature>
<keyword evidence="1" id="KW-0472">Membrane</keyword>
<keyword evidence="1" id="KW-0812">Transmembrane</keyword>
<feature type="domain" description="VanZ-like" evidence="2">
    <location>
        <begin position="61"/>
        <end position="152"/>
    </location>
</feature>
<dbReference type="NCBIfam" id="NF037970">
    <property type="entry name" value="vanZ_1"/>
    <property type="match status" value="1"/>
</dbReference>
<evidence type="ECO:0000256" key="1">
    <source>
        <dbReference type="SAM" id="Phobius"/>
    </source>
</evidence>
<sequence>MMTSVSMFVTVMVRCWLCIGLFLSTVAMLTLVGHEPSPFLVKLFTSVVKAKGFHYGPLTLSVINNGELGLTHFIIRKLGHFFVYSFLTIFLLYFPLTKSSFLKPIFVFTIVCAFAVTDEFVQAFIPGRTSLVMDVFVDLIGSLHGLILYSIWQKCYSAKTLH</sequence>
<reference evidence="3 4" key="1">
    <citation type="submission" date="2019-04" db="EMBL/GenBank/DDBJ databases">
        <title>Genome sequence of Bacillus hwajinpoensis strain Y2.</title>
        <authorList>
            <person name="Fair J.L."/>
            <person name="Maclea K.S."/>
        </authorList>
    </citation>
    <scope>NUCLEOTIDE SEQUENCE [LARGE SCALE GENOMIC DNA]</scope>
    <source>
        <strain evidence="3 4">Y2</strain>
    </source>
</reference>
<dbReference type="PANTHER" id="PTHR28008">
    <property type="entry name" value="DOMAIN PROTEIN, PUTATIVE (AFU_ORTHOLOGUE AFUA_3G10980)-RELATED"/>
    <property type="match status" value="1"/>
</dbReference>
<comment type="caution">
    <text evidence="3">The sequence shown here is derived from an EMBL/GenBank/DDBJ whole genome shotgun (WGS) entry which is preliminary data.</text>
</comment>
<dbReference type="Pfam" id="PF04892">
    <property type="entry name" value="VanZ"/>
    <property type="match status" value="1"/>
</dbReference>
<accession>A0A4U1MK76</accession>
<dbReference type="EMBL" id="SWFM01000002">
    <property type="protein sequence ID" value="TKD70956.1"/>
    <property type="molecule type" value="Genomic_DNA"/>
</dbReference>
<dbReference type="PANTHER" id="PTHR28008:SF1">
    <property type="entry name" value="DOMAIN PROTEIN, PUTATIVE (AFU_ORTHOLOGUE AFUA_3G10980)-RELATED"/>
    <property type="match status" value="1"/>
</dbReference>
<proteinExistence type="predicted"/>
<organism evidence="3 4">
    <name type="scientific">Guptibacillus hwajinpoensis</name>
    <dbReference type="NCBI Taxonomy" id="208199"/>
    <lineage>
        <taxon>Bacteria</taxon>
        <taxon>Bacillati</taxon>
        <taxon>Bacillota</taxon>
        <taxon>Bacilli</taxon>
        <taxon>Bacillales</taxon>
        <taxon>Guptibacillaceae</taxon>
        <taxon>Guptibacillus</taxon>
    </lineage>
</organism>
<dbReference type="InterPro" id="IPR006976">
    <property type="entry name" value="VanZ-like"/>
</dbReference>
<feature type="transmembrane region" description="Helical" evidence="1">
    <location>
        <begin position="74"/>
        <end position="93"/>
    </location>
</feature>
<dbReference type="AlphaFoldDB" id="A0A4U1MK76"/>
<dbReference type="Proteomes" id="UP000310541">
    <property type="component" value="Unassembled WGS sequence"/>
</dbReference>
<evidence type="ECO:0000313" key="3">
    <source>
        <dbReference type="EMBL" id="TKD70956.1"/>
    </source>
</evidence>
<evidence type="ECO:0000313" key="4">
    <source>
        <dbReference type="Proteomes" id="UP000310541"/>
    </source>
</evidence>
<evidence type="ECO:0000259" key="2">
    <source>
        <dbReference type="Pfam" id="PF04892"/>
    </source>
</evidence>
<dbReference type="OrthoDB" id="291892at2"/>
<feature type="transmembrane region" description="Helical" evidence="1">
    <location>
        <begin position="131"/>
        <end position="152"/>
    </location>
</feature>
<gene>
    <name evidence="3" type="ORF">FBF83_10155</name>
</gene>